<feature type="binding site" description="axial binding residue" evidence="6">
    <location>
        <position position="144"/>
    </location>
    <ligand>
        <name>heme c</name>
        <dbReference type="ChEBI" id="CHEBI:61717"/>
    </ligand>
    <ligandPart>
        <name>Fe</name>
        <dbReference type="ChEBI" id="CHEBI:18248"/>
    </ligandPart>
</feature>
<gene>
    <name evidence="9" type="ORF">D3P05_08635</name>
</gene>
<dbReference type="SUPFAM" id="SSF47175">
    <property type="entry name" value="Cytochromes"/>
    <property type="match status" value="1"/>
</dbReference>
<proteinExistence type="predicted"/>
<evidence type="ECO:0000256" key="8">
    <source>
        <dbReference type="SAM" id="SignalP"/>
    </source>
</evidence>
<name>A0A419A8C1_9RHOB</name>
<dbReference type="PIRSF" id="PIRSF000027">
    <property type="entry name" value="Cytc_c_prime"/>
    <property type="match status" value="1"/>
</dbReference>
<evidence type="ECO:0000256" key="5">
    <source>
        <dbReference type="ARBA" id="ARBA00023004"/>
    </source>
</evidence>
<evidence type="ECO:0000256" key="2">
    <source>
        <dbReference type="ARBA" id="ARBA00022617"/>
    </source>
</evidence>
<evidence type="ECO:0000256" key="4">
    <source>
        <dbReference type="ARBA" id="ARBA00022982"/>
    </source>
</evidence>
<feature type="chain" id="PRO_5019325722" evidence="8">
    <location>
        <begin position="20"/>
        <end position="151"/>
    </location>
</feature>
<evidence type="ECO:0000313" key="9">
    <source>
        <dbReference type="EMBL" id="RJL18025.1"/>
    </source>
</evidence>
<keyword evidence="5 6" id="KW-0408">Iron</keyword>
<dbReference type="GO" id="GO:0005506">
    <property type="term" value="F:iron ion binding"/>
    <property type="evidence" value="ECO:0007669"/>
    <property type="project" value="InterPro"/>
</dbReference>
<feature type="signal peptide" evidence="8">
    <location>
        <begin position="1"/>
        <end position="19"/>
    </location>
</feature>
<keyword evidence="10" id="KW-1185">Reference proteome</keyword>
<dbReference type="InterPro" id="IPR002321">
    <property type="entry name" value="Cyt_c_II"/>
</dbReference>
<reference evidence="10" key="1">
    <citation type="submission" date="2018-09" db="EMBL/GenBank/DDBJ databases">
        <title>Paracoccus onubensis nov. sp. a moderate halophilic bacterium isolated from Gruta de las Maravillas (Aracena, Spain).</title>
        <authorList>
            <person name="Jurado V."/>
            <person name="Gutierrez-Patricio S."/>
            <person name="Gonzalez-Pimentel J.L."/>
            <person name="Miller A.Z."/>
            <person name="Laiz L."/>
            <person name="Saiz-Jimenez C."/>
        </authorList>
    </citation>
    <scope>NUCLEOTIDE SEQUENCE [LARGE SCALE GENOMIC DNA]</scope>
    <source>
        <strain evidence="10">DSM 26381</strain>
    </source>
</reference>
<dbReference type="Proteomes" id="UP000283587">
    <property type="component" value="Unassembled WGS sequence"/>
</dbReference>
<dbReference type="GO" id="GO:0020037">
    <property type="term" value="F:heme binding"/>
    <property type="evidence" value="ECO:0007669"/>
    <property type="project" value="InterPro"/>
</dbReference>
<accession>A0A419A8C1</accession>
<keyword evidence="2 7" id="KW-0349">Heme</keyword>
<dbReference type="PROSITE" id="PS51009">
    <property type="entry name" value="CYTCII"/>
    <property type="match status" value="1"/>
</dbReference>
<keyword evidence="3 6" id="KW-0479">Metal-binding</keyword>
<dbReference type="InterPro" id="IPR012127">
    <property type="entry name" value="Cyt_c_prime"/>
</dbReference>
<feature type="binding site" description="covalent" evidence="7">
    <location>
        <position position="140"/>
    </location>
    <ligand>
        <name>heme c</name>
        <dbReference type="ChEBI" id="CHEBI:61717"/>
    </ligand>
</feature>
<evidence type="ECO:0000256" key="3">
    <source>
        <dbReference type="ARBA" id="ARBA00022723"/>
    </source>
</evidence>
<dbReference type="AlphaFoldDB" id="A0A419A8C1"/>
<keyword evidence="1" id="KW-0813">Transport</keyword>
<dbReference type="GO" id="GO:0042597">
    <property type="term" value="C:periplasmic space"/>
    <property type="evidence" value="ECO:0007669"/>
    <property type="project" value="InterPro"/>
</dbReference>
<dbReference type="GO" id="GO:0022900">
    <property type="term" value="P:electron transport chain"/>
    <property type="evidence" value="ECO:0007669"/>
    <property type="project" value="InterPro"/>
</dbReference>
<comment type="caution">
    <text evidence="9">The sequence shown here is derived from an EMBL/GenBank/DDBJ whole genome shotgun (WGS) entry which is preliminary data.</text>
</comment>
<comment type="PTM">
    <text evidence="7">Binds 1 heme group per subunit.</text>
</comment>
<dbReference type="Gene3D" id="1.20.120.10">
    <property type="entry name" value="Cytochrome c/b562"/>
    <property type="match status" value="1"/>
</dbReference>
<dbReference type="Pfam" id="PF01322">
    <property type="entry name" value="Cytochrom_C_2"/>
    <property type="match status" value="1"/>
</dbReference>
<dbReference type="EMBL" id="QZEW01000029">
    <property type="protein sequence ID" value="RJL18025.1"/>
    <property type="molecule type" value="Genomic_DNA"/>
</dbReference>
<protein>
    <submittedName>
        <fullName evidence="9">Cytochrome c</fullName>
    </submittedName>
</protein>
<evidence type="ECO:0000256" key="1">
    <source>
        <dbReference type="ARBA" id="ARBA00022448"/>
    </source>
</evidence>
<evidence type="ECO:0000313" key="10">
    <source>
        <dbReference type="Proteomes" id="UP000283587"/>
    </source>
</evidence>
<feature type="binding site" description="covalent" evidence="7">
    <location>
        <position position="143"/>
    </location>
    <ligand>
        <name>heme c</name>
        <dbReference type="ChEBI" id="CHEBI:61717"/>
    </ligand>
</feature>
<keyword evidence="4" id="KW-0249">Electron transport</keyword>
<evidence type="ECO:0000256" key="7">
    <source>
        <dbReference type="PIRSR" id="PIRSR000027-2"/>
    </source>
</evidence>
<dbReference type="OrthoDB" id="7596534at2"/>
<evidence type="ECO:0000256" key="6">
    <source>
        <dbReference type="PIRSR" id="PIRSR000027-1"/>
    </source>
</evidence>
<dbReference type="InterPro" id="IPR010980">
    <property type="entry name" value="Cyt_c/b562"/>
</dbReference>
<sequence length="151" mass="15561">MRHMLCAATLAALTLPAIAHSQSAEDVLAARQGYMKLIGLNTGVLSGMARGNIDYDEDRAAAAAANLEALVRYDAPGLFVPETSSDDLANSGALPAIWDNPEDFGAKFAALGDAVAGSTDAVRGGQGNVGAALQQIGGACKDCHDDYRKPE</sequence>
<organism evidence="9 10">
    <name type="scientific">Paracoccus siganidrum</name>
    <dbReference type="NCBI Taxonomy" id="1276757"/>
    <lineage>
        <taxon>Bacteria</taxon>
        <taxon>Pseudomonadati</taxon>
        <taxon>Pseudomonadota</taxon>
        <taxon>Alphaproteobacteria</taxon>
        <taxon>Rhodobacterales</taxon>
        <taxon>Paracoccaceae</taxon>
        <taxon>Paracoccus</taxon>
    </lineage>
</organism>
<keyword evidence="8" id="KW-0732">Signal</keyword>
<dbReference type="RefSeq" id="WP_119897771.1">
    <property type="nucleotide sequence ID" value="NZ_QNRC01000005.1"/>
</dbReference>
<dbReference type="GO" id="GO:0009055">
    <property type="term" value="F:electron transfer activity"/>
    <property type="evidence" value="ECO:0007669"/>
    <property type="project" value="InterPro"/>
</dbReference>